<gene>
    <name evidence="2" type="ORF">EJ04DRAFT_132631</name>
</gene>
<keyword evidence="1" id="KW-0472">Membrane</keyword>
<keyword evidence="1" id="KW-1133">Transmembrane helix</keyword>
<sequence>MNPQSLVILVISKLPKARRGRAWKVFWYAYYILTDHMDAFVVDYCEAWSQQPSFDAEIVLFVENGHRIAIPCSSTADDKDLVRHLRTFYDLILANGGLSEFLGLKSSTRIDIVEIEQEFAVGNRAGPPLDLGRYGPYNRQIHYFRDPSQLTGTKIRDRLLKESVLGHRGTQQRGINIVRTWNPRAASTTVLIPVMISFCISVVWSIVASVHFKADVQSSTQTGFTIGSYVVTAGTV</sequence>
<evidence type="ECO:0000313" key="2">
    <source>
        <dbReference type="EMBL" id="KAF2727662.1"/>
    </source>
</evidence>
<dbReference type="EMBL" id="ML996319">
    <property type="protein sequence ID" value="KAF2727662.1"/>
    <property type="molecule type" value="Genomic_DNA"/>
</dbReference>
<reference evidence="2" key="1">
    <citation type="journal article" date="2020" name="Stud. Mycol.">
        <title>101 Dothideomycetes genomes: a test case for predicting lifestyles and emergence of pathogens.</title>
        <authorList>
            <person name="Haridas S."/>
            <person name="Albert R."/>
            <person name="Binder M."/>
            <person name="Bloem J."/>
            <person name="Labutti K."/>
            <person name="Salamov A."/>
            <person name="Andreopoulos B."/>
            <person name="Baker S."/>
            <person name="Barry K."/>
            <person name="Bills G."/>
            <person name="Bluhm B."/>
            <person name="Cannon C."/>
            <person name="Castanera R."/>
            <person name="Culley D."/>
            <person name="Daum C."/>
            <person name="Ezra D."/>
            <person name="Gonzalez J."/>
            <person name="Henrissat B."/>
            <person name="Kuo A."/>
            <person name="Liang C."/>
            <person name="Lipzen A."/>
            <person name="Lutzoni F."/>
            <person name="Magnuson J."/>
            <person name="Mondo S."/>
            <person name="Nolan M."/>
            <person name="Ohm R."/>
            <person name="Pangilinan J."/>
            <person name="Park H.-J."/>
            <person name="Ramirez L."/>
            <person name="Alfaro M."/>
            <person name="Sun H."/>
            <person name="Tritt A."/>
            <person name="Yoshinaga Y."/>
            <person name="Zwiers L.-H."/>
            <person name="Turgeon B."/>
            <person name="Goodwin S."/>
            <person name="Spatafora J."/>
            <person name="Crous P."/>
            <person name="Grigoriev I."/>
        </authorList>
    </citation>
    <scope>NUCLEOTIDE SEQUENCE</scope>
    <source>
        <strain evidence="2">CBS 125425</strain>
    </source>
</reference>
<evidence type="ECO:0000313" key="3">
    <source>
        <dbReference type="Proteomes" id="UP000799444"/>
    </source>
</evidence>
<proteinExistence type="predicted"/>
<protein>
    <submittedName>
        <fullName evidence="2">Uncharacterized protein</fullName>
    </submittedName>
</protein>
<dbReference type="AlphaFoldDB" id="A0A9P4UTB8"/>
<keyword evidence="1" id="KW-0812">Transmembrane</keyword>
<comment type="caution">
    <text evidence="2">The sequence shown here is derived from an EMBL/GenBank/DDBJ whole genome shotgun (WGS) entry which is preliminary data.</text>
</comment>
<feature type="transmembrane region" description="Helical" evidence="1">
    <location>
        <begin position="190"/>
        <end position="212"/>
    </location>
</feature>
<keyword evidence="3" id="KW-1185">Reference proteome</keyword>
<dbReference type="OrthoDB" id="5154014at2759"/>
<organism evidence="2 3">
    <name type="scientific">Polyplosphaeria fusca</name>
    <dbReference type="NCBI Taxonomy" id="682080"/>
    <lineage>
        <taxon>Eukaryota</taxon>
        <taxon>Fungi</taxon>
        <taxon>Dikarya</taxon>
        <taxon>Ascomycota</taxon>
        <taxon>Pezizomycotina</taxon>
        <taxon>Dothideomycetes</taxon>
        <taxon>Pleosporomycetidae</taxon>
        <taxon>Pleosporales</taxon>
        <taxon>Tetraplosphaeriaceae</taxon>
        <taxon>Polyplosphaeria</taxon>
    </lineage>
</organism>
<accession>A0A9P4UTB8</accession>
<dbReference type="Proteomes" id="UP000799444">
    <property type="component" value="Unassembled WGS sequence"/>
</dbReference>
<name>A0A9P4UTB8_9PLEO</name>
<evidence type="ECO:0000256" key="1">
    <source>
        <dbReference type="SAM" id="Phobius"/>
    </source>
</evidence>